<gene>
    <name evidence="6" type="ORF">QQ020_17095</name>
</gene>
<keyword evidence="3" id="KW-0804">Transcription</keyword>
<dbReference type="PANTHER" id="PTHR43280:SF29">
    <property type="entry name" value="ARAC-FAMILY TRANSCRIPTIONAL REGULATOR"/>
    <property type="match status" value="1"/>
</dbReference>
<dbReference type="InterPro" id="IPR009057">
    <property type="entry name" value="Homeodomain-like_sf"/>
</dbReference>
<comment type="caution">
    <text evidence="6">The sequence shown here is derived from an EMBL/GenBank/DDBJ whole genome shotgun (WGS) entry which is preliminary data.</text>
</comment>
<accession>A0ABT8L7R1</accession>
<evidence type="ECO:0000313" key="6">
    <source>
        <dbReference type="EMBL" id="MDN5213793.1"/>
    </source>
</evidence>
<dbReference type="PANTHER" id="PTHR43280">
    <property type="entry name" value="ARAC-FAMILY TRANSCRIPTIONAL REGULATOR"/>
    <property type="match status" value="1"/>
</dbReference>
<keyword evidence="1" id="KW-0805">Transcription regulation</keyword>
<feature type="transmembrane region" description="Helical" evidence="4">
    <location>
        <begin position="68"/>
        <end position="93"/>
    </location>
</feature>
<keyword evidence="2" id="KW-0238">DNA-binding</keyword>
<protein>
    <submittedName>
        <fullName evidence="6">Helix-turn-helix transcriptional regulator</fullName>
    </submittedName>
</protein>
<keyword evidence="4" id="KW-0472">Membrane</keyword>
<keyword evidence="7" id="KW-1185">Reference proteome</keyword>
<dbReference type="PROSITE" id="PS01124">
    <property type="entry name" value="HTH_ARAC_FAMILY_2"/>
    <property type="match status" value="1"/>
</dbReference>
<feature type="transmembrane region" description="Helical" evidence="4">
    <location>
        <begin position="105"/>
        <end position="125"/>
    </location>
</feature>
<feature type="transmembrane region" description="Helical" evidence="4">
    <location>
        <begin position="172"/>
        <end position="188"/>
    </location>
</feature>
<evidence type="ECO:0000256" key="1">
    <source>
        <dbReference type="ARBA" id="ARBA00023015"/>
    </source>
</evidence>
<evidence type="ECO:0000256" key="3">
    <source>
        <dbReference type="ARBA" id="ARBA00023163"/>
    </source>
</evidence>
<keyword evidence="4" id="KW-1133">Transmembrane helix</keyword>
<dbReference type="SUPFAM" id="SSF46689">
    <property type="entry name" value="Homeodomain-like"/>
    <property type="match status" value="1"/>
</dbReference>
<feature type="transmembrane region" description="Helical" evidence="4">
    <location>
        <begin position="6"/>
        <end position="27"/>
    </location>
</feature>
<dbReference type="RefSeq" id="WP_346759130.1">
    <property type="nucleotide sequence ID" value="NZ_JAUJEB010000003.1"/>
</dbReference>
<dbReference type="InterPro" id="IPR018062">
    <property type="entry name" value="HTH_AraC-typ_CS"/>
</dbReference>
<evidence type="ECO:0000256" key="4">
    <source>
        <dbReference type="SAM" id="Phobius"/>
    </source>
</evidence>
<feature type="transmembrane region" description="Helical" evidence="4">
    <location>
        <begin position="36"/>
        <end position="56"/>
    </location>
</feature>
<feature type="transmembrane region" description="Helical" evidence="4">
    <location>
        <begin position="131"/>
        <end position="152"/>
    </location>
</feature>
<evidence type="ECO:0000259" key="5">
    <source>
        <dbReference type="PROSITE" id="PS01124"/>
    </source>
</evidence>
<reference evidence="6" key="1">
    <citation type="submission" date="2023-06" db="EMBL/GenBank/DDBJ databases">
        <title>Genomic of Agaribacillus aureum.</title>
        <authorList>
            <person name="Wang G."/>
        </authorList>
    </citation>
    <scope>NUCLEOTIDE SEQUENCE</scope>
    <source>
        <strain evidence="6">BMA12</strain>
    </source>
</reference>
<feature type="domain" description="HTH araC/xylS-type" evidence="5">
    <location>
        <begin position="241"/>
        <end position="348"/>
    </location>
</feature>
<sequence>MISIDFTTLLAIFGTFQGFLFAVFIWFRNKFTFNRLFSLLLVATSIRIAKNIIVHASDIDPQFSMAPFLWRFLMNFGITHQFAIGPLFYLYFLARLRTDFKLQTVHLWHFAPYLLLLFGSYHIQWPFWRDVGLWLSYISILTYYLLAFRACYLPRQGQWQKEQGSARTTVTWLRSLLLITGILLLAYSPALFKYLGYIGGAVLYAIGIYVVSMILLKQKRTNSLLQTKYQGTSISRRLYENTIRDLIKLMMEHKPFKNPDLTLQSLAEQLNVKPHHLSQAINQKYQKSFSEYINEHRVEEAKIQLMDPQKAHLKIASIGFDSGFNGLSTFNSTFKKYTGQTPSQFKKQQQKS</sequence>
<evidence type="ECO:0000256" key="2">
    <source>
        <dbReference type="ARBA" id="ARBA00023125"/>
    </source>
</evidence>
<dbReference type="PROSITE" id="PS00041">
    <property type="entry name" value="HTH_ARAC_FAMILY_1"/>
    <property type="match status" value="1"/>
</dbReference>
<dbReference type="SMART" id="SM00342">
    <property type="entry name" value="HTH_ARAC"/>
    <property type="match status" value="1"/>
</dbReference>
<keyword evidence="4" id="KW-0812">Transmembrane</keyword>
<dbReference type="EMBL" id="JAUJEB010000003">
    <property type="protein sequence ID" value="MDN5213793.1"/>
    <property type="molecule type" value="Genomic_DNA"/>
</dbReference>
<dbReference type="Pfam" id="PF12833">
    <property type="entry name" value="HTH_18"/>
    <property type="match status" value="1"/>
</dbReference>
<dbReference type="InterPro" id="IPR018060">
    <property type="entry name" value="HTH_AraC"/>
</dbReference>
<organism evidence="6 7">
    <name type="scientific">Agaribacillus aureus</name>
    <dbReference type="NCBI Taxonomy" id="3051825"/>
    <lineage>
        <taxon>Bacteria</taxon>
        <taxon>Pseudomonadati</taxon>
        <taxon>Bacteroidota</taxon>
        <taxon>Cytophagia</taxon>
        <taxon>Cytophagales</taxon>
        <taxon>Splendidivirgaceae</taxon>
        <taxon>Agaribacillus</taxon>
    </lineage>
</organism>
<proteinExistence type="predicted"/>
<name>A0ABT8L7R1_9BACT</name>
<feature type="transmembrane region" description="Helical" evidence="4">
    <location>
        <begin position="194"/>
        <end position="216"/>
    </location>
</feature>
<dbReference type="Proteomes" id="UP001172083">
    <property type="component" value="Unassembled WGS sequence"/>
</dbReference>
<evidence type="ECO:0000313" key="7">
    <source>
        <dbReference type="Proteomes" id="UP001172083"/>
    </source>
</evidence>
<dbReference type="Gene3D" id="1.10.10.60">
    <property type="entry name" value="Homeodomain-like"/>
    <property type="match status" value="2"/>
</dbReference>